<dbReference type="GO" id="GO:0005886">
    <property type="term" value="C:plasma membrane"/>
    <property type="evidence" value="ECO:0007669"/>
    <property type="project" value="UniProtKB-SubCell"/>
</dbReference>
<reference evidence="8 9" key="1">
    <citation type="submission" date="2017-04" db="EMBL/GenBank/DDBJ databases">
        <title>The complete genome sequence of Streptomyces albolongus YIM 101047, the producer of novel bafilomycins and novel odoriferous sesquiterpenoids.</title>
        <authorList>
            <person name="Yin M."/>
            <person name="Jiang Y."/>
        </authorList>
    </citation>
    <scope>NUCLEOTIDE SEQUENCE [LARGE SCALE GENOMIC DNA]</scope>
    <source>
        <strain evidence="8 9">YIM 101047</strain>
    </source>
</reference>
<feature type="transmembrane region" description="Helical" evidence="6">
    <location>
        <begin position="364"/>
        <end position="387"/>
    </location>
</feature>
<feature type="transmembrane region" description="Helical" evidence="6">
    <location>
        <begin position="109"/>
        <end position="129"/>
    </location>
</feature>
<feature type="compositionally biased region" description="Low complexity" evidence="5">
    <location>
        <begin position="1"/>
        <end position="10"/>
    </location>
</feature>
<evidence type="ECO:0000259" key="7">
    <source>
        <dbReference type="PROSITE" id="PS50850"/>
    </source>
</evidence>
<feature type="transmembrane region" description="Helical" evidence="6">
    <location>
        <begin position="269"/>
        <end position="293"/>
    </location>
</feature>
<dbReference type="InterPro" id="IPR011701">
    <property type="entry name" value="MFS"/>
</dbReference>
<evidence type="ECO:0000256" key="1">
    <source>
        <dbReference type="ARBA" id="ARBA00004651"/>
    </source>
</evidence>
<feature type="transmembrane region" description="Helical" evidence="6">
    <location>
        <begin position="426"/>
        <end position="445"/>
    </location>
</feature>
<evidence type="ECO:0000313" key="8">
    <source>
        <dbReference type="EMBL" id="ARF73577.1"/>
    </source>
</evidence>
<keyword evidence="2 6" id="KW-0812">Transmembrane</keyword>
<evidence type="ECO:0000256" key="2">
    <source>
        <dbReference type="ARBA" id="ARBA00022692"/>
    </source>
</evidence>
<dbReference type="EMBL" id="CP020563">
    <property type="protein sequence ID" value="ARF73577.1"/>
    <property type="molecule type" value="Genomic_DNA"/>
</dbReference>
<feature type="transmembrane region" description="Helical" evidence="6">
    <location>
        <begin position="305"/>
        <end position="324"/>
    </location>
</feature>
<keyword evidence="9" id="KW-1185">Reference proteome</keyword>
<comment type="subcellular location">
    <subcellularLocation>
        <location evidence="1">Cell membrane</location>
        <topology evidence="1">Multi-pass membrane protein</topology>
    </subcellularLocation>
</comment>
<dbReference type="AlphaFoldDB" id="A0ABC8BT99"/>
<dbReference type="InterPro" id="IPR005828">
    <property type="entry name" value="MFS_sugar_transport-like"/>
</dbReference>
<dbReference type="InterPro" id="IPR036259">
    <property type="entry name" value="MFS_trans_sf"/>
</dbReference>
<feature type="transmembrane region" description="Helical" evidence="6">
    <location>
        <begin position="168"/>
        <end position="190"/>
    </location>
</feature>
<evidence type="ECO:0000256" key="5">
    <source>
        <dbReference type="SAM" id="MobiDB-lite"/>
    </source>
</evidence>
<organism evidence="8 9">
    <name type="scientific">Kitasatospora albolonga</name>
    <dbReference type="NCBI Taxonomy" id="68173"/>
    <lineage>
        <taxon>Bacteria</taxon>
        <taxon>Bacillati</taxon>
        <taxon>Actinomycetota</taxon>
        <taxon>Actinomycetes</taxon>
        <taxon>Kitasatosporales</taxon>
        <taxon>Streptomycetaceae</taxon>
        <taxon>Kitasatospora</taxon>
    </lineage>
</organism>
<feature type="transmembrane region" description="Helical" evidence="6">
    <location>
        <begin position="74"/>
        <end position="97"/>
    </location>
</feature>
<name>A0ABC8BT99_9ACTN</name>
<evidence type="ECO:0000313" key="9">
    <source>
        <dbReference type="Proteomes" id="UP000192251"/>
    </source>
</evidence>
<feature type="transmembrane region" description="Helical" evidence="6">
    <location>
        <begin position="196"/>
        <end position="214"/>
    </location>
</feature>
<dbReference type="InterPro" id="IPR005829">
    <property type="entry name" value="Sugar_transporter_CS"/>
</dbReference>
<dbReference type="KEGG" id="kab:B7C62_15920"/>
<evidence type="ECO:0000256" key="4">
    <source>
        <dbReference type="ARBA" id="ARBA00023136"/>
    </source>
</evidence>
<dbReference type="PROSITE" id="PS50850">
    <property type="entry name" value="MFS"/>
    <property type="match status" value="1"/>
</dbReference>
<evidence type="ECO:0000256" key="3">
    <source>
        <dbReference type="ARBA" id="ARBA00022989"/>
    </source>
</evidence>
<dbReference type="CDD" id="cd06174">
    <property type="entry name" value="MFS"/>
    <property type="match status" value="1"/>
</dbReference>
<proteinExistence type="predicted"/>
<dbReference type="PROSITE" id="PS00216">
    <property type="entry name" value="SUGAR_TRANSPORT_1"/>
    <property type="match status" value="1"/>
</dbReference>
<dbReference type="Gene3D" id="1.20.1250.20">
    <property type="entry name" value="MFS general substrate transporter like domains"/>
    <property type="match status" value="2"/>
</dbReference>
<keyword evidence="4 6" id="KW-0472">Membrane</keyword>
<feature type="transmembrane region" description="Helical" evidence="6">
    <location>
        <begin position="399"/>
        <end position="420"/>
    </location>
</feature>
<feature type="transmembrane region" description="Helical" evidence="6">
    <location>
        <begin position="336"/>
        <end position="358"/>
    </location>
</feature>
<feature type="domain" description="Major facilitator superfamily (MFS) profile" evidence="7">
    <location>
        <begin position="267"/>
        <end position="449"/>
    </location>
</feature>
<accession>A0ABC8BT99</accession>
<gene>
    <name evidence="8" type="ORF">B7C62_15920</name>
</gene>
<evidence type="ECO:0000256" key="6">
    <source>
        <dbReference type="SAM" id="Phobius"/>
    </source>
</evidence>
<dbReference type="InterPro" id="IPR020846">
    <property type="entry name" value="MFS_dom"/>
</dbReference>
<dbReference type="RefSeq" id="WP_084747364.1">
    <property type="nucleotide sequence ID" value="NZ_CP020563.1"/>
</dbReference>
<dbReference type="PANTHER" id="PTHR23528:SF1">
    <property type="entry name" value="MAJOR FACILITATOR SUPERFAMILY (MFS) PROFILE DOMAIN-CONTAINING PROTEIN"/>
    <property type="match status" value="1"/>
</dbReference>
<dbReference type="SUPFAM" id="SSF103473">
    <property type="entry name" value="MFS general substrate transporter"/>
    <property type="match status" value="1"/>
</dbReference>
<sequence>MTQDTTVTAADDAESGGGPDRTLPGAGDRPPVGRGWTARYTIASTGMWLGVLTPMGVQLARQAEKFAPESKTELLGLATGVGALVTMLAVPLLGAASDRTRSRFGRRRPWIAGGAAVGALGLALLSMAPGPGWMLAGWVVAQLGLSSVQAGLVATVPDRVPREQLGSVAGWAGLSQMLGALLGTVVVNQLVKGLSAGYLACAALVLVAVVPFLIGHAERDARAGAGSRAGDDARAGQGLWAVAVEPKAPRPVVVTAGGARRGLREPDVLWTWVSKFLVVLGFALITQYLLYYLTDELRVPDPQRATMMITAVTVLSAMASALGAGRWSDRVGRRKVFVAGGGLLMAAGGTLMAVAPAWPVALCAGLLVGAGFGTFLAVDLAVVASVLPSARDTGRDLGLFAVAVAAPQVLAPVLAVPVLAVAGYGGLYLLVALVTALGGVLVLRVRSVA</sequence>
<dbReference type="PANTHER" id="PTHR23528">
    <property type="match status" value="1"/>
</dbReference>
<dbReference type="Proteomes" id="UP000192251">
    <property type="component" value="Chromosome"/>
</dbReference>
<dbReference type="Pfam" id="PF07690">
    <property type="entry name" value="MFS_1"/>
    <property type="match status" value="1"/>
</dbReference>
<keyword evidence="3 6" id="KW-1133">Transmembrane helix</keyword>
<feature type="region of interest" description="Disordered" evidence="5">
    <location>
        <begin position="1"/>
        <end position="34"/>
    </location>
</feature>
<dbReference type="Pfam" id="PF00083">
    <property type="entry name" value="Sugar_tr"/>
    <property type="match status" value="1"/>
</dbReference>
<protein>
    <recommendedName>
        <fullName evidence="7">Major facilitator superfamily (MFS) profile domain-containing protein</fullName>
    </recommendedName>
</protein>
<feature type="transmembrane region" description="Helical" evidence="6">
    <location>
        <begin position="135"/>
        <end position="156"/>
    </location>
</feature>